<dbReference type="Pfam" id="PF13408">
    <property type="entry name" value="Zn_ribbon_recom"/>
    <property type="match status" value="1"/>
</dbReference>
<dbReference type="Gene3D" id="3.40.50.1390">
    <property type="entry name" value="Resolvase, N-terminal catalytic domain"/>
    <property type="match status" value="1"/>
</dbReference>
<dbReference type="Pfam" id="PF00239">
    <property type="entry name" value="Resolvase"/>
    <property type="match status" value="1"/>
</dbReference>
<dbReference type="Pfam" id="PF07508">
    <property type="entry name" value="Recombinase"/>
    <property type="match status" value="1"/>
</dbReference>
<evidence type="ECO:0000313" key="4">
    <source>
        <dbReference type="Proteomes" id="UP000281813"/>
    </source>
</evidence>
<keyword evidence="4" id="KW-1185">Reference proteome</keyword>
<evidence type="ECO:0000259" key="2">
    <source>
        <dbReference type="PROSITE" id="PS51737"/>
    </source>
</evidence>
<proteinExistence type="predicted"/>
<name>A0A494YR35_9BACI</name>
<dbReference type="InterPro" id="IPR006119">
    <property type="entry name" value="Resolv_N"/>
</dbReference>
<sequence>MLKLGAAYIRTSVDKTGNKISPQQQYNAIKSFADNNSITLVNEGYYDEDVSSENFEDRPAFQQLLKDIDTYNITYLICYDSSRYTRVVKDFINMTTSLQEKGVSIFFANSGKEVNLLDWNSNTMMDLIQSIFDQNMREDVRKKVSANMNELVDMGCYVGGTIPIGLSIEDVEIGGKKRKKYCLGDRKEIQLVKNIFKWYLEDDKSQSEIVRLADEEYADILNENELKKYRKKGSEENYKGIYFNSKKVWRILRNPSYTGYMVKNRRKRITKKRRSDNPVEEWYWSKNFREGKEPDFTPIVPFETWEKVQQKLQERKPKQKHYDPQRENSPYLLSSMLKCNECGRAMNGTYTLGKVKKDGTRSKFYYYKCDVAIKSKGQNCSNKKLVRCEKVDNIVLDIFGNATVLLNVLKTLYSYQKDALENNTAYLEKINGLDNKIKKAEESKQGIISSIGQVTDPEFKMDLIKQGEELTKEIRTLRKQKNQLNEEQEEQSMKKVELQEVVGLLLQPETFYKNQTTKQVRNYLKHVIESIEYKPNKEMVINLKFAKKAMSITTVPTEKFNHLKEELKTEKGRVSKKKVKEQNQIVLFSLLSTLWDKDPNKIGKDEASIIKFIIEALEEFNGTNEEWAYPKFSGTVAHGGSFVPSQEED</sequence>
<dbReference type="AlphaFoldDB" id="A0A494YR35"/>
<dbReference type="InterPro" id="IPR025827">
    <property type="entry name" value="Zn_ribbon_recom_dom"/>
</dbReference>
<evidence type="ECO:0000256" key="1">
    <source>
        <dbReference type="SAM" id="Coils"/>
    </source>
</evidence>
<accession>A0A494YR35</accession>
<gene>
    <name evidence="3" type="ORF">D8M05_19720</name>
</gene>
<organism evidence="3 4">
    <name type="scientific">Oceanobacillus bengalensis</name>
    <dbReference type="NCBI Taxonomy" id="1435466"/>
    <lineage>
        <taxon>Bacteria</taxon>
        <taxon>Bacillati</taxon>
        <taxon>Bacillota</taxon>
        <taxon>Bacilli</taxon>
        <taxon>Bacillales</taxon>
        <taxon>Bacillaceae</taxon>
        <taxon>Oceanobacillus</taxon>
    </lineage>
</organism>
<dbReference type="SMART" id="SM00857">
    <property type="entry name" value="Resolvase"/>
    <property type="match status" value="1"/>
</dbReference>
<dbReference type="InterPro" id="IPR038109">
    <property type="entry name" value="DNA_bind_recomb_sf"/>
</dbReference>
<dbReference type="GO" id="GO:0000150">
    <property type="term" value="F:DNA strand exchange activity"/>
    <property type="evidence" value="ECO:0007669"/>
    <property type="project" value="InterPro"/>
</dbReference>
<dbReference type="SUPFAM" id="SSF53041">
    <property type="entry name" value="Resolvase-like"/>
    <property type="match status" value="1"/>
</dbReference>
<dbReference type="Proteomes" id="UP000281813">
    <property type="component" value="Unassembled WGS sequence"/>
</dbReference>
<dbReference type="InterPro" id="IPR050639">
    <property type="entry name" value="SSR_resolvase"/>
</dbReference>
<feature type="coiled-coil region" evidence="1">
    <location>
        <begin position="423"/>
        <end position="501"/>
    </location>
</feature>
<dbReference type="Gene3D" id="3.90.1750.20">
    <property type="entry name" value="Putative Large Serine Recombinase, Chain B, Domain 2"/>
    <property type="match status" value="1"/>
</dbReference>
<feature type="domain" description="Recombinase" evidence="2">
    <location>
        <begin position="163"/>
        <end position="318"/>
    </location>
</feature>
<protein>
    <submittedName>
        <fullName evidence="3">Recombinase family protein</fullName>
    </submittedName>
</protein>
<dbReference type="PANTHER" id="PTHR30461">
    <property type="entry name" value="DNA-INVERTASE FROM LAMBDOID PROPHAGE"/>
    <property type="match status" value="1"/>
</dbReference>
<keyword evidence="1" id="KW-0175">Coiled coil</keyword>
<dbReference type="EMBL" id="RBZO01000062">
    <property type="protein sequence ID" value="RKQ11496.1"/>
    <property type="molecule type" value="Genomic_DNA"/>
</dbReference>
<dbReference type="PANTHER" id="PTHR30461:SF23">
    <property type="entry name" value="DNA RECOMBINASE-RELATED"/>
    <property type="match status" value="1"/>
</dbReference>
<reference evidence="3 4" key="1">
    <citation type="journal article" date="2015" name="Antonie Van Leeuwenhoek">
        <title>Oceanobacillus bengalensis sp. nov., a bacterium isolated from seawater of the Bay of Bengal.</title>
        <authorList>
            <person name="Yongchang O."/>
            <person name="Xiang W."/>
            <person name="Wang G."/>
        </authorList>
    </citation>
    <scope>NUCLEOTIDE SEQUENCE [LARGE SCALE GENOMIC DNA]</scope>
    <source>
        <strain evidence="3 4">MCCC 1K00260</strain>
    </source>
</reference>
<dbReference type="GO" id="GO:0003677">
    <property type="term" value="F:DNA binding"/>
    <property type="evidence" value="ECO:0007669"/>
    <property type="project" value="InterPro"/>
</dbReference>
<dbReference type="InterPro" id="IPR011109">
    <property type="entry name" value="DNA_bind_recombinase_dom"/>
</dbReference>
<dbReference type="InterPro" id="IPR036162">
    <property type="entry name" value="Resolvase-like_N_sf"/>
</dbReference>
<evidence type="ECO:0000313" key="3">
    <source>
        <dbReference type="EMBL" id="RKQ11496.1"/>
    </source>
</evidence>
<dbReference type="PROSITE" id="PS51737">
    <property type="entry name" value="RECOMBINASE_DNA_BIND"/>
    <property type="match status" value="1"/>
</dbReference>
<dbReference type="CDD" id="cd00338">
    <property type="entry name" value="Ser_Recombinase"/>
    <property type="match status" value="1"/>
</dbReference>
<comment type="caution">
    <text evidence="3">The sequence shown here is derived from an EMBL/GenBank/DDBJ whole genome shotgun (WGS) entry which is preliminary data.</text>
</comment>